<dbReference type="InterPro" id="IPR025312">
    <property type="entry name" value="DUF4216"/>
</dbReference>
<dbReference type="OrthoDB" id="1722527at2759"/>
<gene>
    <name evidence="4" type="ORF">SHERM_12312</name>
</gene>
<evidence type="ECO:0000259" key="2">
    <source>
        <dbReference type="Pfam" id="PF13952"/>
    </source>
</evidence>
<feature type="region of interest" description="Disordered" evidence="1">
    <location>
        <begin position="373"/>
        <end position="392"/>
    </location>
</feature>
<dbReference type="AlphaFoldDB" id="A0A9N7MI18"/>
<feature type="domain" description="DUF4216" evidence="2">
    <location>
        <begin position="254"/>
        <end position="314"/>
    </location>
</feature>
<proteinExistence type="predicted"/>
<evidence type="ECO:0000313" key="4">
    <source>
        <dbReference type="EMBL" id="CAA0810867.1"/>
    </source>
</evidence>
<organism evidence="4 5">
    <name type="scientific">Striga hermonthica</name>
    <name type="common">Purple witchweed</name>
    <name type="synonym">Buchnera hermonthica</name>
    <dbReference type="NCBI Taxonomy" id="68872"/>
    <lineage>
        <taxon>Eukaryota</taxon>
        <taxon>Viridiplantae</taxon>
        <taxon>Streptophyta</taxon>
        <taxon>Embryophyta</taxon>
        <taxon>Tracheophyta</taxon>
        <taxon>Spermatophyta</taxon>
        <taxon>Magnoliopsida</taxon>
        <taxon>eudicotyledons</taxon>
        <taxon>Gunneridae</taxon>
        <taxon>Pentapetalae</taxon>
        <taxon>asterids</taxon>
        <taxon>lamiids</taxon>
        <taxon>Lamiales</taxon>
        <taxon>Orobanchaceae</taxon>
        <taxon>Buchnereae</taxon>
        <taxon>Striga</taxon>
    </lineage>
</organism>
<keyword evidence="5" id="KW-1185">Reference proteome</keyword>
<evidence type="ECO:0000256" key="1">
    <source>
        <dbReference type="SAM" id="MobiDB-lite"/>
    </source>
</evidence>
<dbReference type="PANTHER" id="PTHR48258">
    <property type="entry name" value="DUF4218 DOMAIN-CONTAINING PROTEIN-RELATED"/>
    <property type="match status" value="1"/>
</dbReference>
<dbReference type="Pfam" id="PF13960">
    <property type="entry name" value="DUF4218"/>
    <property type="match status" value="1"/>
</dbReference>
<accession>A0A9N7MI18</accession>
<dbReference type="Proteomes" id="UP001153555">
    <property type="component" value="Unassembled WGS sequence"/>
</dbReference>
<sequence length="392" mass="45503">MMHLPIHLVDDVRLSGPVSGWWMFGPERYLGELKDYVGNRSRPEASIAEGYLVEEGLIFCARYLRDGSKKKSKNSNRSSVEATCNDISVIFPKVGHPLGRRKRGKKGAFSLDSSTQKLAHRYVLFNCQDELVEKYIKEHEDMMKMKSQDKSKKRWRQAQQHSQEFMDWFKEKVELEQFPDHIKWLASGPSHVARRYTGYFINEYKFYTQGRDAKLKTQNSGVTLTALTSSFSSTKDLNPSVDGVTYYGRINDIIEIDYWSSFSVVLFRCEWFQENTDSYGLTCVNFNKLCYEDDPFVLASQVHQVFYVKDATEKGCHYVMKKLSKDFIDIMDQTEDTYFAELTESVEDRMVTALNDDDENSWTREGVPPIILDDPVENQETNSESYDTGHCW</sequence>
<protein>
    <recommendedName>
        <fullName evidence="6">DUF4216 domain-containing protein</fullName>
    </recommendedName>
</protein>
<name>A0A9N7MI18_STRHE</name>
<dbReference type="InterPro" id="IPR025452">
    <property type="entry name" value="DUF4218"/>
</dbReference>
<comment type="caution">
    <text evidence="4">The sequence shown here is derived from an EMBL/GenBank/DDBJ whole genome shotgun (WGS) entry which is preliminary data.</text>
</comment>
<dbReference type="EMBL" id="CACSLK010007274">
    <property type="protein sequence ID" value="CAA0810867.1"/>
    <property type="molecule type" value="Genomic_DNA"/>
</dbReference>
<dbReference type="PANTHER" id="PTHR48258:SF8">
    <property type="entry name" value="DUF4216 DOMAIN-CONTAINING PROTEIN"/>
    <property type="match status" value="1"/>
</dbReference>
<evidence type="ECO:0008006" key="6">
    <source>
        <dbReference type="Google" id="ProtNLM"/>
    </source>
</evidence>
<dbReference type="Pfam" id="PF13952">
    <property type="entry name" value="DUF4216"/>
    <property type="match status" value="1"/>
</dbReference>
<feature type="domain" description="DUF4218" evidence="3">
    <location>
        <begin position="1"/>
        <end position="75"/>
    </location>
</feature>
<evidence type="ECO:0000313" key="5">
    <source>
        <dbReference type="Proteomes" id="UP001153555"/>
    </source>
</evidence>
<evidence type="ECO:0000259" key="3">
    <source>
        <dbReference type="Pfam" id="PF13960"/>
    </source>
</evidence>
<reference evidence="4" key="1">
    <citation type="submission" date="2019-12" db="EMBL/GenBank/DDBJ databases">
        <authorList>
            <person name="Scholes J."/>
        </authorList>
    </citation>
    <scope>NUCLEOTIDE SEQUENCE</scope>
</reference>